<dbReference type="GO" id="GO:0030976">
    <property type="term" value="F:thiamine pyrophosphate binding"/>
    <property type="evidence" value="ECO:0007669"/>
    <property type="project" value="InterPro"/>
</dbReference>
<dbReference type="PANTHER" id="PTHR18968:SF167">
    <property type="entry name" value="ACETOLACTATE SYNTHASE LARGE SUBUNIT ILVB2-RELATED"/>
    <property type="match status" value="1"/>
</dbReference>
<dbReference type="PROSITE" id="PS00187">
    <property type="entry name" value="TPP_ENZYMES"/>
    <property type="match status" value="1"/>
</dbReference>
<dbReference type="Proteomes" id="UP001174909">
    <property type="component" value="Unassembled WGS sequence"/>
</dbReference>
<dbReference type="AlphaFoldDB" id="A0AA35S5E4"/>
<evidence type="ECO:0000259" key="8">
    <source>
        <dbReference type="Pfam" id="PF02775"/>
    </source>
</evidence>
<evidence type="ECO:0000313" key="10">
    <source>
        <dbReference type="Proteomes" id="UP001174909"/>
    </source>
</evidence>
<proteinExistence type="inferred from homology"/>
<protein>
    <recommendedName>
        <fullName evidence="2">2-hydroxyacyl-CoA lyase 2</fullName>
    </recommendedName>
    <alternativeName>
        <fullName evidence="4">IlvB-like protein</fullName>
    </alternativeName>
</protein>
<evidence type="ECO:0000256" key="1">
    <source>
        <dbReference type="ARBA" id="ARBA00007812"/>
    </source>
</evidence>
<dbReference type="Pfam" id="PF02775">
    <property type="entry name" value="TPP_enzyme_C"/>
    <property type="match status" value="1"/>
</dbReference>
<dbReference type="Gene3D" id="3.40.50.1220">
    <property type="entry name" value="TPP-binding domain"/>
    <property type="match status" value="1"/>
</dbReference>
<dbReference type="InterPro" id="IPR029035">
    <property type="entry name" value="DHS-like_NAD/FAD-binding_dom"/>
</dbReference>
<dbReference type="Gene3D" id="3.40.50.970">
    <property type="match status" value="1"/>
</dbReference>
<dbReference type="SUPFAM" id="SSF52518">
    <property type="entry name" value="Thiamin diphosphate-binding fold (THDP-binding)"/>
    <property type="match status" value="1"/>
</dbReference>
<dbReference type="InterPro" id="IPR012000">
    <property type="entry name" value="Thiamin_PyroP_enz_cen_dom"/>
</dbReference>
<dbReference type="InterPro" id="IPR045229">
    <property type="entry name" value="TPP_enz"/>
</dbReference>
<evidence type="ECO:0000256" key="2">
    <source>
        <dbReference type="ARBA" id="ARBA00018936"/>
    </source>
</evidence>
<dbReference type="GO" id="GO:0009099">
    <property type="term" value="P:L-valine biosynthetic process"/>
    <property type="evidence" value="ECO:0007669"/>
    <property type="project" value="TreeGrafter"/>
</dbReference>
<dbReference type="PANTHER" id="PTHR18968">
    <property type="entry name" value="THIAMINE PYROPHOSPHATE ENZYMES"/>
    <property type="match status" value="1"/>
</dbReference>
<dbReference type="Pfam" id="PF00205">
    <property type="entry name" value="TPP_enzyme_M"/>
    <property type="match status" value="1"/>
</dbReference>
<comment type="similarity">
    <text evidence="1">Belongs to the TPP enzyme family.</text>
</comment>
<dbReference type="GO" id="GO:0009097">
    <property type="term" value="P:isoleucine biosynthetic process"/>
    <property type="evidence" value="ECO:0007669"/>
    <property type="project" value="TreeGrafter"/>
</dbReference>
<feature type="domain" description="Thiamine pyrophosphate enzyme TPP-binding" evidence="8">
    <location>
        <begin position="213"/>
        <end position="354"/>
    </location>
</feature>
<keyword evidence="10" id="KW-1185">Reference proteome</keyword>
<dbReference type="GO" id="GO:0005948">
    <property type="term" value="C:acetolactate synthase complex"/>
    <property type="evidence" value="ECO:0007669"/>
    <property type="project" value="TreeGrafter"/>
</dbReference>
<dbReference type="EMBL" id="CASHTH010002030">
    <property type="protein sequence ID" value="CAI8023775.1"/>
    <property type="molecule type" value="Genomic_DNA"/>
</dbReference>
<dbReference type="GO" id="GO:0000287">
    <property type="term" value="F:magnesium ion binding"/>
    <property type="evidence" value="ECO:0007669"/>
    <property type="project" value="InterPro"/>
</dbReference>
<comment type="catalytic activity">
    <reaction evidence="5">
        <text>2-hydroxyoctadecanoyl-CoA = heptadecanal + formyl-CoA</text>
        <dbReference type="Rhea" id="RHEA:55196"/>
        <dbReference type="ChEBI" id="CHEBI:57376"/>
        <dbReference type="ChEBI" id="CHEBI:74116"/>
        <dbReference type="ChEBI" id="CHEBI:138631"/>
    </reaction>
    <physiologicalReaction direction="left-to-right" evidence="5">
        <dbReference type="Rhea" id="RHEA:55197"/>
    </physiologicalReaction>
</comment>
<evidence type="ECO:0000256" key="3">
    <source>
        <dbReference type="ARBA" id="ARBA00023052"/>
    </source>
</evidence>
<feature type="domain" description="Thiamine pyrophosphate enzyme central" evidence="7">
    <location>
        <begin position="27"/>
        <end position="153"/>
    </location>
</feature>
<dbReference type="CDD" id="cd00568">
    <property type="entry name" value="TPP_enzymes"/>
    <property type="match status" value="1"/>
</dbReference>
<dbReference type="SUPFAM" id="SSF52467">
    <property type="entry name" value="DHS-like NAD/FAD-binding domain"/>
    <property type="match status" value="1"/>
</dbReference>
<accession>A0AA35S5E4</accession>
<sequence>MAEVADVDLREPEEYPKPVAETERIRAGAQMLNEAANPLIWAGGGIISSRAQEALLRVAEHLQAPIITTPEGKGAISERHPLALGSHRLRNDPVAKEEPHFDTILAVGTRMANPVWLGGQRVVQVDIDEAELGRNYENTFGIHGDARQTLESLYENLVQLSPARESREEEFNALRQRRSETAIRVEPQDSIVATIRNVMPEDGILISGMTQIGYYSRAFFPVYEPRTFLTSSYAGNLGYAYPVALGAKVAQPDKAVVAVSGDGGFLFNSQELATAVQYGINAVVIVFNDNAYGNVLRDQVNRFEGRVYGAALHNPDFVKLAEAYGARGVRAGIDQLEGALAEALAVDAPTLIEVPVQAMPTPFE</sequence>
<dbReference type="GO" id="GO:0003984">
    <property type="term" value="F:acetolactate synthase activity"/>
    <property type="evidence" value="ECO:0007669"/>
    <property type="project" value="TreeGrafter"/>
</dbReference>
<comment type="caution">
    <text evidence="9">The sequence shown here is derived from an EMBL/GenBank/DDBJ whole genome shotgun (WGS) entry which is preliminary data.</text>
</comment>
<organism evidence="9 10">
    <name type="scientific">Geodia barretti</name>
    <name type="common">Barrett's horny sponge</name>
    <dbReference type="NCBI Taxonomy" id="519541"/>
    <lineage>
        <taxon>Eukaryota</taxon>
        <taxon>Metazoa</taxon>
        <taxon>Porifera</taxon>
        <taxon>Demospongiae</taxon>
        <taxon>Heteroscleromorpha</taxon>
        <taxon>Tetractinellida</taxon>
        <taxon>Astrophorina</taxon>
        <taxon>Geodiidae</taxon>
        <taxon>Geodia</taxon>
    </lineage>
</organism>
<evidence type="ECO:0000256" key="5">
    <source>
        <dbReference type="ARBA" id="ARBA00048738"/>
    </source>
</evidence>
<reference evidence="9" key="1">
    <citation type="submission" date="2023-03" db="EMBL/GenBank/DDBJ databases">
        <authorList>
            <person name="Steffen K."/>
            <person name="Cardenas P."/>
        </authorList>
    </citation>
    <scope>NUCLEOTIDE SEQUENCE</scope>
</reference>
<evidence type="ECO:0000259" key="7">
    <source>
        <dbReference type="Pfam" id="PF00205"/>
    </source>
</evidence>
<evidence type="ECO:0000256" key="4">
    <source>
        <dbReference type="ARBA" id="ARBA00030510"/>
    </source>
</evidence>
<dbReference type="InterPro" id="IPR000399">
    <property type="entry name" value="TPP-bd_CS"/>
</dbReference>
<keyword evidence="3" id="KW-0786">Thiamine pyrophosphate</keyword>
<dbReference type="InterPro" id="IPR029061">
    <property type="entry name" value="THDP-binding"/>
</dbReference>
<evidence type="ECO:0000313" key="9">
    <source>
        <dbReference type="EMBL" id="CAI8023775.1"/>
    </source>
</evidence>
<dbReference type="InterPro" id="IPR011766">
    <property type="entry name" value="TPP_enzyme_TPP-bd"/>
</dbReference>
<dbReference type="GO" id="GO:0050660">
    <property type="term" value="F:flavin adenine dinucleotide binding"/>
    <property type="evidence" value="ECO:0007669"/>
    <property type="project" value="TreeGrafter"/>
</dbReference>
<evidence type="ECO:0000256" key="6">
    <source>
        <dbReference type="ARBA" id="ARBA00048767"/>
    </source>
</evidence>
<name>A0AA35S5E4_GEOBA</name>
<gene>
    <name evidence="9" type="ORF">GBAR_LOCUS13876</name>
</gene>
<comment type="catalytic activity">
    <reaction evidence="6">
        <text>(2R)-hydroxyhexadecanoyl-CoA = pentadecanal + formyl-CoA</text>
        <dbReference type="Rhea" id="RHEA:55212"/>
        <dbReference type="ChEBI" id="CHEBI:17302"/>
        <dbReference type="ChEBI" id="CHEBI:57376"/>
        <dbReference type="ChEBI" id="CHEBI:138654"/>
    </reaction>
    <physiologicalReaction direction="left-to-right" evidence="6">
        <dbReference type="Rhea" id="RHEA:55213"/>
    </physiologicalReaction>
</comment>